<dbReference type="PANTHER" id="PTHR12483">
    <property type="entry name" value="SOLUTE CARRIER FAMILY 31 COPPER TRANSPORTERS"/>
    <property type="match status" value="1"/>
</dbReference>
<feature type="transmembrane region" description="Helical" evidence="4">
    <location>
        <begin position="46"/>
        <end position="73"/>
    </location>
</feature>
<proteinExistence type="inferred from homology"/>
<dbReference type="InterPro" id="IPR007274">
    <property type="entry name" value="Cop_transporter"/>
</dbReference>
<dbReference type="Pfam" id="PF04145">
    <property type="entry name" value="Ctr"/>
    <property type="match status" value="1"/>
</dbReference>
<sequence length="184" mass="20403">MPSLAPSHTPRQQLSSLTASVDHCQLKMEVMGHQSYFEFSSHVENLLFRGLSASSLGGMLGMCLGVAAFSVLYESITASRHYVTEVHKQSLWAPSQRSRLEASPDASQVNLLYGHMDAERWGKLKFRLLQTLLHALQLTLGFLVMLIIMRYNGWIAISVLLASGLAHHCLSRLVMPARLLPASD</sequence>
<keyword evidence="4" id="KW-0187">Copper transport</keyword>
<protein>
    <recommendedName>
        <fullName evidence="4">Copper transport protein</fullName>
    </recommendedName>
</protein>
<dbReference type="GO" id="GO:0005375">
    <property type="term" value="F:copper ion transmembrane transporter activity"/>
    <property type="evidence" value="ECO:0007669"/>
    <property type="project" value="UniProtKB-UniRule"/>
</dbReference>
<keyword evidence="4" id="KW-0813">Transport</keyword>
<keyword evidence="1 4" id="KW-0812">Transmembrane</keyword>
<dbReference type="GO" id="GO:0016020">
    <property type="term" value="C:membrane"/>
    <property type="evidence" value="ECO:0007669"/>
    <property type="project" value="UniProtKB-SubCell"/>
</dbReference>
<dbReference type="OrthoDB" id="73901at2759"/>
<evidence type="ECO:0000313" key="5">
    <source>
        <dbReference type="EMBL" id="NOV37726.1"/>
    </source>
</evidence>
<keyword evidence="2 4" id="KW-1133">Transmembrane helix</keyword>
<dbReference type="VEuPathDB" id="VectorBase:LOC119187732"/>
<dbReference type="EMBL" id="GHWJ01004989">
    <property type="protein sequence ID" value="NOV37726.1"/>
    <property type="molecule type" value="Transcribed_RNA"/>
</dbReference>
<keyword evidence="4" id="KW-0406">Ion transport</keyword>
<comment type="similarity">
    <text evidence="4">Belongs to the copper transporter (Ctr) (TC 1.A.56) family. SLC31A subfamily.</text>
</comment>
<evidence type="ECO:0000256" key="4">
    <source>
        <dbReference type="RuleBase" id="RU367022"/>
    </source>
</evidence>
<dbReference type="AlphaFoldDB" id="A0A6M2CVX6"/>
<feature type="transmembrane region" description="Helical" evidence="4">
    <location>
        <begin position="154"/>
        <end position="175"/>
    </location>
</feature>
<dbReference type="PANTHER" id="PTHR12483:SF115">
    <property type="entry name" value="COPPER TRANSPORT PROTEIN"/>
    <property type="match status" value="1"/>
</dbReference>
<accession>A0A6M2CVX6</accession>
<keyword evidence="3 4" id="KW-0472">Membrane</keyword>
<reference evidence="5" key="1">
    <citation type="submission" date="2019-09" db="EMBL/GenBank/DDBJ databases">
        <title>Organ-specific transcriptomic study of the physiology of the cattle tick, Rhipicephalus microplus.</title>
        <authorList>
            <person name="Tirloni L."/>
            <person name="Braz G."/>
            <person name="Gandara A.C.P."/>
            <person name="Sabadin G.A."/>
            <person name="da Silva R.M."/>
            <person name="Guizzo M.G."/>
            <person name="Machado J.A."/>
            <person name="Costa E.P."/>
            <person name="Gomes H.F."/>
            <person name="Moraes J."/>
            <person name="Mota M.B.S."/>
            <person name="Mesquita R.D."/>
            <person name="Alvarenga P.H."/>
            <person name="Alves F."/>
            <person name="Seixas A."/>
            <person name="da Fonseca R.N."/>
            <person name="Fogaca A."/>
            <person name="Logullo C."/>
            <person name="Tanaka A."/>
            <person name="Daffre S."/>
            <person name="Termignoni C."/>
            <person name="Vaz I.S.Jr."/>
            <person name="Oliveira P.L."/>
            <person name="Ribeiro J.M."/>
        </authorList>
    </citation>
    <scope>NUCLEOTIDE SEQUENCE</scope>
    <source>
        <strain evidence="5">Porto Alegre</strain>
    </source>
</reference>
<name>A0A6M2CVX6_RHIMP</name>
<keyword evidence="4" id="KW-0186">Copper</keyword>
<evidence type="ECO:0000256" key="3">
    <source>
        <dbReference type="ARBA" id="ARBA00023136"/>
    </source>
</evidence>
<feature type="transmembrane region" description="Helical" evidence="4">
    <location>
        <begin position="128"/>
        <end position="148"/>
    </location>
</feature>
<evidence type="ECO:0000256" key="1">
    <source>
        <dbReference type="ARBA" id="ARBA00022692"/>
    </source>
</evidence>
<comment type="subcellular location">
    <subcellularLocation>
        <location evidence="4">Membrane</location>
        <topology evidence="4">Multi-pass membrane protein</topology>
    </subcellularLocation>
</comment>
<organism evidence="5">
    <name type="scientific">Rhipicephalus microplus</name>
    <name type="common">Cattle tick</name>
    <name type="synonym">Boophilus microplus</name>
    <dbReference type="NCBI Taxonomy" id="6941"/>
    <lineage>
        <taxon>Eukaryota</taxon>
        <taxon>Metazoa</taxon>
        <taxon>Ecdysozoa</taxon>
        <taxon>Arthropoda</taxon>
        <taxon>Chelicerata</taxon>
        <taxon>Arachnida</taxon>
        <taxon>Acari</taxon>
        <taxon>Parasitiformes</taxon>
        <taxon>Ixodida</taxon>
        <taxon>Ixodoidea</taxon>
        <taxon>Ixodidae</taxon>
        <taxon>Rhipicephalinae</taxon>
        <taxon>Rhipicephalus</taxon>
        <taxon>Boophilus</taxon>
    </lineage>
</organism>
<evidence type="ECO:0000256" key="2">
    <source>
        <dbReference type="ARBA" id="ARBA00022989"/>
    </source>
</evidence>